<evidence type="ECO:0000256" key="12">
    <source>
        <dbReference type="SAM" id="Phobius"/>
    </source>
</evidence>
<protein>
    <submittedName>
        <fullName evidence="13">Putative phosphatidylglycerophosphate synthase</fullName>
    </submittedName>
</protein>
<dbReference type="PROSITE" id="PS00379">
    <property type="entry name" value="CDP_ALCOHOL_P_TRANSF"/>
    <property type="match status" value="1"/>
</dbReference>
<evidence type="ECO:0000256" key="2">
    <source>
        <dbReference type="ARBA" id="ARBA00010441"/>
    </source>
</evidence>
<evidence type="ECO:0000256" key="10">
    <source>
        <dbReference type="ARBA" id="ARBA00023264"/>
    </source>
</evidence>
<proteinExistence type="inferred from homology"/>
<keyword evidence="8 12" id="KW-0472">Membrane</keyword>
<dbReference type="PIRSF" id="PIRSF000847">
    <property type="entry name" value="Phos_ph_gly_syn"/>
    <property type="match status" value="1"/>
</dbReference>
<dbReference type="GO" id="GO:0046474">
    <property type="term" value="P:glycerophospholipid biosynthetic process"/>
    <property type="evidence" value="ECO:0007669"/>
    <property type="project" value="TreeGrafter"/>
</dbReference>
<keyword evidence="14" id="KW-1185">Reference proteome</keyword>
<name>A0A077M777_9MICO</name>
<gene>
    <name evidence="13" type="ORF">BN13_30113</name>
</gene>
<evidence type="ECO:0000256" key="8">
    <source>
        <dbReference type="ARBA" id="ARBA00023136"/>
    </source>
</evidence>
<feature type="transmembrane region" description="Helical" evidence="12">
    <location>
        <begin position="134"/>
        <end position="153"/>
    </location>
</feature>
<dbReference type="STRING" id="1193518.BN13_30113"/>
<dbReference type="GO" id="GO:0016020">
    <property type="term" value="C:membrane"/>
    <property type="evidence" value="ECO:0007669"/>
    <property type="project" value="UniProtKB-SubCell"/>
</dbReference>
<dbReference type="Pfam" id="PF01066">
    <property type="entry name" value="CDP-OH_P_transf"/>
    <property type="match status" value="1"/>
</dbReference>
<evidence type="ECO:0000256" key="5">
    <source>
        <dbReference type="ARBA" id="ARBA00022692"/>
    </source>
</evidence>
<dbReference type="UniPathway" id="UPA00085"/>
<keyword evidence="4 11" id="KW-0808">Transferase</keyword>
<dbReference type="RefSeq" id="WP_053079681.1">
    <property type="nucleotide sequence ID" value="NZ_HF571038.1"/>
</dbReference>
<dbReference type="AlphaFoldDB" id="A0A077M777"/>
<evidence type="ECO:0000256" key="1">
    <source>
        <dbReference type="ARBA" id="ARBA00004141"/>
    </source>
</evidence>
<comment type="subcellular location">
    <subcellularLocation>
        <location evidence="1">Membrane</location>
        <topology evidence="1">Multi-pass membrane protein</topology>
    </subcellularLocation>
</comment>
<accession>A0A077M777</accession>
<evidence type="ECO:0000313" key="14">
    <source>
        <dbReference type="Proteomes" id="UP000035720"/>
    </source>
</evidence>
<dbReference type="EMBL" id="CAJC01000139">
    <property type="protein sequence ID" value="CCI53161.1"/>
    <property type="molecule type" value="Genomic_DNA"/>
</dbReference>
<evidence type="ECO:0000256" key="4">
    <source>
        <dbReference type="ARBA" id="ARBA00022679"/>
    </source>
</evidence>
<comment type="similarity">
    <text evidence="2 11">Belongs to the CDP-alcohol phosphatidyltransferase class-I family.</text>
</comment>
<evidence type="ECO:0000256" key="3">
    <source>
        <dbReference type="ARBA" id="ARBA00022516"/>
    </source>
</evidence>
<dbReference type="Gene3D" id="1.20.120.1760">
    <property type="match status" value="1"/>
</dbReference>
<keyword evidence="3" id="KW-0444">Lipid biosynthesis</keyword>
<evidence type="ECO:0000313" key="13">
    <source>
        <dbReference type="EMBL" id="CCI53161.1"/>
    </source>
</evidence>
<dbReference type="InterPro" id="IPR043130">
    <property type="entry name" value="CDP-OH_PTrfase_TM_dom"/>
</dbReference>
<dbReference type="GO" id="GO:0008444">
    <property type="term" value="F:CDP-diacylglycerol-glycerol-3-phosphate 3-phosphatidyltransferase activity"/>
    <property type="evidence" value="ECO:0007669"/>
    <property type="project" value="InterPro"/>
</dbReference>
<dbReference type="InterPro" id="IPR050324">
    <property type="entry name" value="CDP-alcohol_PTase-I"/>
</dbReference>
<comment type="caution">
    <text evidence="13">The sequence shown here is derived from an EMBL/GenBank/DDBJ whole genome shotgun (WGS) entry which is preliminary data.</text>
</comment>
<dbReference type="PANTHER" id="PTHR14269:SF62">
    <property type="entry name" value="CDP-DIACYLGLYCEROL--GLYCEROL-3-PHOSPHATE 3-PHOSPHATIDYLTRANSFERASE 1, CHLOROPLASTIC"/>
    <property type="match status" value="1"/>
</dbReference>
<keyword evidence="10" id="KW-1208">Phospholipid metabolism</keyword>
<dbReference type="InterPro" id="IPR004570">
    <property type="entry name" value="Phosphatidylglycerol_P_synth"/>
</dbReference>
<organism evidence="13 14">
    <name type="scientific">Nostocoides jenkinsii Ben 74</name>
    <dbReference type="NCBI Taxonomy" id="1193518"/>
    <lineage>
        <taxon>Bacteria</taxon>
        <taxon>Bacillati</taxon>
        <taxon>Actinomycetota</taxon>
        <taxon>Actinomycetes</taxon>
        <taxon>Micrococcales</taxon>
        <taxon>Intrasporangiaceae</taxon>
        <taxon>Nostocoides</taxon>
    </lineage>
</organism>
<evidence type="ECO:0000256" key="9">
    <source>
        <dbReference type="ARBA" id="ARBA00023209"/>
    </source>
</evidence>
<feature type="transmembrane region" description="Helical" evidence="12">
    <location>
        <begin position="165"/>
        <end position="187"/>
    </location>
</feature>
<feature type="transmembrane region" description="Helical" evidence="12">
    <location>
        <begin position="102"/>
        <end position="122"/>
    </location>
</feature>
<keyword evidence="6 12" id="KW-1133">Transmembrane helix</keyword>
<evidence type="ECO:0000256" key="11">
    <source>
        <dbReference type="RuleBase" id="RU003750"/>
    </source>
</evidence>
<keyword evidence="7" id="KW-0443">Lipid metabolism</keyword>
<reference evidence="13 14" key="1">
    <citation type="journal article" date="2013" name="ISME J.">
        <title>A metabolic model for members of the genus Tetrasphaera involved in enhanced biological phosphorus removal.</title>
        <authorList>
            <person name="Kristiansen R."/>
            <person name="Nguyen H.T.T."/>
            <person name="Saunders A.M."/>
            <person name="Nielsen J.L."/>
            <person name="Wimmer R."/>
            <person name="Le V.Q."/>
            <person name="McIlroy S.J."/>
            <person name="Petrovski S."/>
            <person name="Seviour R.J."/>
            <person name="Calteau A."/>
            <person name="Nielsen K.L."/>
            <person name="Nielsen P.H."/>
        </authorList>
    </citation>
    <scope>NUCLEOTIDE SEQUENCE [LARGE SCALE GENOMIC DNA]</scope>
    <source>
        <strain evidence="13 14">Ben 74</strain>
    </source>
</reference>
<keyword evidence="9" id="KW-0594">Phospholipid biosynthesis</keyword>
<evidence type="ECO:0000256" key="7">
    <source>
        <dbReference type="ARBA" id="ARBA00023098"/>
    </source>
</evidence>
<evidence type="ECO:0000256" key="6">
    <source>
        <dbReference type="ARBA" id="ARBA00022989"/>
    </source>
</evidence>
<dbReference type="InterPro" id="IPR000462">
    <property type="entry name" value="CDP-OH_P_trans"/>
</dbReference>
<sequence>MAAAGVSGQHPAHVDRVWTIPNLLSMLRLVGVPVFLWAILSKHDTLALVLLMVSGFTDYLDGKIARTFGMVSKLGEVLDPIADRLYIFATLLGLGIREIVPWWLIGVIVAREIFMIVLLLFARRDGLRELPVHFVGKAATFNLLYSFPCLLLGEGSGTLADWARPIGWGFALWGVGLYWVAGLMYAVQLRRFHAAVLRFAR</sequence>
<dbReference type="PANTHER" id="PTHR14269">
    <property type="entry name" value="CDP-DIACYLGLYCEROL--GLYCEROL-3-PHOSPHATE 3-PHOSPHATIDYLTRANSFERASE-RELATED"/>
    <property type="match status" value="1"/>
</dbReference>
<dbReference type="Proteomes" id="UP000035720">
    <property type="component" value="Unassembled WGS sequence"/>
</dbReference>
<keyword evidence="5 12" id="KW-0812">Transmembrane</keyword>
<dbReference type="InterPro" id="IPR048254">
    <property type="entry name" value="CDP_ALCOHOL_P_TRANSF_CS"/>
</dbReference>